<accession>A0A918TQG5</accession>
<sequence>MRIIAGTHRGTRLKEPANVTRPTSDRVREAIFNVLRHVVPEAKVLDLFAGTGALGLEALSRGSKSCTFVEMDAQALRCLRDNLAHTKFPEGRIVESDVFRFLEKFRDPQPYDLIFADPPYFRNGSADLAGSLLSEPLPLAHEGILVLEVESERATPEDLPYLNLVKRKDYGKTSILYFEYQQPA</sequence>
<keyword evidence="1 3" id="KW-0489">Methyltransferase</keyword>
<dbReference type="InterPro" id="IPR004398">
    <property type="entry name" value="RNA_MeTrfase_RsmD"/>
</dbReference>
<dbReference type="NCBIfam" id="TIGR00095">
    <property type="entry name" value="16S rRNA (guanine(966)-N(2))-methyltransferase RsmD"/>
    <property type="match status" value="1"/>
</dbReference>
<dbReference type="GO" id="GO:0003676">
    <property type="term" value="F:nucleic acid binding"/>
    <property type="evidence" value="ECO:0007669"/>
    <property type="project" value="InterPro"/>
</dbReference>
<dbReference type="Proteomes" id="UP000644507">
    <property type="component" value="Unassembled WGS sequence"/>
</dbReference>
<organism evidence="3 4">
    <name type="scientific">Roseibacillus persicicus</name>
    <dbReference type="NCBI Taxonomy" id="454148"/>
    <lineage>
        <taxon>Bacteria</taxon>
        <taxon>Pseudomonadati</taxon>
        <taxon>Verrucomicrobiota</taxon>
        <taxon>Verrucomicrobiia</taxon>
        <taxon>Verrucomicrobiales</taxon>
        <taxon>Verrucomicrobiaceae</taxon>
        <taxon>Roseibacillus</taxon>
    </lineage>
</organism>
<keyword evidence="2" id="KW-0808">Transferase</keyword>
<comment type="caution">
    <text evidence="3">The sequence shown here is derived from an EMBL/GenBank/DDBJ whole genome shotgun (WGS) entry which is preliminary data.</text>
</comment>
<dbReference type="GO" id="GO:0031167">
    <property type="term" value="P:rRNA methylation"/>
    <property type="evidence" value="ECO:0007669"/>
    <property type="project" value="InterPro"/>
</dbReference>
<name>A0A918TQG5_9BACT</name>
<gene>
    <name evidence="3" type="ORF">GCM10007100_21550</name>
</gene>
<protein>
    <submittedName>
        <fullName evidence="3">Methyltransferase</fullName>
    </submittedName>
</protein>
<dbReference type="Gene3D" id="3.40.50.150">
    <property type="entry name" value="Vaccinia Virus protein VP39"/>
    <property type="match status" value="1"/>
</dbReference>
<dbReference type="SUPFAM" id="SSF53335">
    <property type="entry name" value="S-adenosyl-L-methionine-dependent methyltransferases"/>
    <property type="match status" value="1"/>
</dbReference>
<dbReference type="Pfam" id="PF03602">
    <property type="entry name" value="Cons_hypoth95"/>
    <property type="match status" value="1"/>
</dbReference>
<reference evidence="3" key="1">
    <citation type="journal article" date="2014" name="Int. J. Syst. Evol. Microbiol.">
        <title>Complete genome sequence of Corynebacterium casei LMG S-19264T (=DSM 44701T), isolated from a smear-ripened cheese.</title>
        <authorList>
            <consortium name="US DOE Joint Genome Institute (JGI-PGF)"/>
            <person name="Walter F."/>
            <person name="Albersmeier A."/>
            <person name="Kalinowski J."/>
            <person name="Ruckert C."/>
        </authorList>
    </citation>
    <scope>NUCLEOTIDE SEQUENCE</scope>
    <source>
        <strain evidence="3">KCTC 12988</strain>
    </source>
</reference>
<dbReference type="PANTHER" id="PTHR43542:SF1">
    <property type="entry name" value="METHYLTRANSFERASE"/>
    <property type="match status" value="1"/>
</dbReference>
<dbReference type="AlphaFoldDB" id="A0A918TQG5"/>
<evidence type="ECO:0000256" key="2">
    <source>
        <dbReference type="ARBA" id="ARBA00022679"/>
    </source>
</evidence>
<reference evidence="3" key="2">
    <citation type="submission" date="2020-09" db="EMBL/GenBank/DDBJ databases">
        <authorList>
            <person name="Sun Q."/>
            <person name="Kim S."/>
        </authorList>
    </citation>
    <scope>NUCLEOTIDE SEQUENCE</scope>
    <source>
        <strain evidence="3">KCTC 12988</strain>
    </source>
</reference>
<dbReference type="PANTHER" id="PTHR43542">
    <property type="entry name" value="METHYLTRANSFERASE"/>
    <property type="match status" value="1"/>
</dbReference>
<evidence type="ECO:0000313" key="4">
    <source>
        <dbReference type="Proteomes" id="UP000644507"/>
    </source>
</evidence>
<dbReference type="GO" id="GO:0008168">
    <property type="term" value="F:methyltransferase activity"/>
    <property type="evidence" value="ECO:0007669"/>
    <property type="project" value="UniProtKB-KW"/>
</dbReference>
<dbReference type="InterPro" id="IPR002052">
    <property type="entry name" value="DNA_methylase_N6_adenine_CS"/>
</dbReference>
<dbReference type="InterPro" id="IPR029063">
    <property type="entry name" value="SAM-dependent_MTases_sf"/>
</dbReference>
<dbReference type="RefSeq" id="WP_189569958.1">
    <property type="nucleotide sequence ID" value="NZ_BMXI01000008.1"/>
</dbReference>
<proteinExistence type="predicted"/>
<evidence type="ECO:0000313" key="3">
    <source>
        <dbReference type="EMBL" id="GHC54746.1"/>
    </source>
</evidence>
<dbReference type="PIRSF" id="PIRSF004553">
    <property type="entry name" value="CHP00095"/>
    <property type="match status" value="1"/>
</dbReference>
<evidence type="ECO:0000256" key="1">
    <source>
        <dbReference type="ARBA" id="ARBA00022603"/>
    </source>
</evidence>
<dbReference type="PROSITE" id="PS00092">
    <property type="entry name" value="N6_MTASE"/>
    <property type="match status" value="1"/>
</dbReference>
<dbReference type="EMBL" id="BMXI01000008">
    <property type="protein sequence ID" value="GHC54746.1"/>
    <property type="molecule type" value="Genomic_DNA"/>
</dbReference>
<keyword evidence="4" id="KW-1185">Reference proteome</keyword>
<dbReference type="CDD" id="cd02440">
    <property type="entry name" value="AdoMet_MTases"/>
    <property type="match status" value="1"/>
</dbReference>